<feature type="domain" description="Glutaredoxin" evidence="1">
    <location>
        <begin position="6"/>
        <end position="61"/>
    </location>
</feature>
<dbReference type="Pfam" id="PF00462">
    <property type="entry name" value="Glutaredoxin"/>
    <property type="match status" value="1"/>
</dbReference>
<dbReference type="EMBL" id="JAGGKX010000026">
    <property type="protein sequence ID" value="MBP1971444.1"/>
    <property type="molecule type" value="Genomic_DNA"/>
</dbReference>
<evidence type="ECO:0000313" key="2">
    <source>
        <dbReference type="EMBL" id="MBP1971444.1"/>
    </source>
</evidence>
<evidence type="ECO:0000259" key="1">
    <source>
        <dbReference type="Pfam" id="PF00462"/>
    </source>
</evidence>
<accession>A0ABS4IKJ9</accession>
<gene>
    <name evidence="2" type="ORF">J2Z83_003583</name>
</gene>
<dbReference type="PROSITE" id="PS51354">
    <property type="entry name" value="GLUTAREDOXIN_2"/>
    <property type="match status" value="1"/>
</dbReference>
<evidence type="ECO:0000313" key="3">
    <source>
        <dbReference type="Proteomes" id="UP001519345"/>
    </source>
</evidence>
<dbReference type="InterPro" id="IPR036249">
    <property type="entry name" value="Thioredoxin-like_sf"/>
</dbReference>
<organism evidence="2 3">
    <name type="scientific">Virgibacillus natechei</name>
    <dbReference type="NCBI Taxonomy" id="1216297"/>
    <lineage>
        <taxon>Bacteria</taxon>
        <taxon>Bacillati</taxon>
        <taxon>Bacillota</taxon>
        <taxon>Bacilli</taxon>
        <taxon>Bacillales</taxon>
        <taxon>Bacillaceae</taxon>
        <taxon>Virgibacillus</taxon>
    </lineage>
</organism>
<protein>
    <submittedName>
        <fullName evidence="2">Arsenate reductase-like glutaredoxin family protein</fullName>
    </submittedName>
</protein>
<sequence length="80" mass="9377">MTEKSVIIYISENSKQCKNLLNQMEEWNVSYETRNITRNDEYKKELQDMDLYGTPATFINNDPNAILGFQKNKIKASLKL</sequence>
<dbReference type="Gene3D" id="3.40.30.10">
    <property type="entry name" value="Glutaredoxin"/>
    <property type="match status" value="1"/>
</dbReference>
<dbReference type="InterPro" id="IPR002109">
    <property type="entry name" value="Glutaredoxin"/>
</dbReference>
<dbReference type="SUPFAM" id="SSF52833">
    <property type="entry name" value="Thioredoxin-like"/>
    <property type="match status" value="1"/>
</dbReference>
<reference evidence="2 3" key="1">
    <citation type="submission" date="2021-03" db="EMBL/GenBank/DDBJ databases">
        <title>Genomic Encyclopedia of Type Strains, Phase IV (KMG-IV): sequencing the most valuable type-strain genomes for metagenomic binning, comparative biology and taxonomic classification.</title>
        <authorList>
            <person name="Goeker M."/>
        </authorList>
    </citation>
    <scope>NUCLEOTIDE SEQUENCE [LARGE SCALE GENOMIC DNA]</scope>
    <source>
        <strain evidence="2 3">DSM 25609</strain>
    </source>
</reference>
<keyword evidence="3" id="KW-1185">Reference proteome</keyword>
<proteinExistence type="predicted"/>
<dbReference type="RefSeq" id="WP_209464492.1">
    <property type="nucleotide sequence ID" value="NZ_CP110224.1"/>
</dbReference>
<comment type="caution">
    <text evidence="2">The sequence shown here is derived from an EMBL/GenBank/DDBJ whole genome shotgun (WGS) entry which is preliminary data.</text>
</comment>
<name>A0ABS4IKJ9_9BACI</name>
<dbReference type="Proteomes" id="UP001519345">
    <property type="component" value="Unassembled WGS sequence"/>
</dbReference>